<dbReference type="RefSeq" id="WP_073279283.1">
    <property type="nucleotide sequence ID" value="NZ_FRAC01000028.1"/>
</dbReference>
<dbReference type="HAMAP" id="MF_00795">
    <property type="entry name" value="CutC"/>
    <property type="match status" value="1"/>
</dbReference>
<proteinExistence type="inferred from homology"/>
<dbReference type="OrthoDB" id="9815677at2"/>
<dbReference type="SUPFAM" id="SSF110395">
    <property type="entry name" value="CutC-like"/>
    <property type="match status" value="1"/>
</dbReference>
<dbReference type="PANTHER" id="PTHR12598">
    <property type="entry name" value="COPPER HOMEOSTASIS PROTEIN CUTC"/>
    <property type="match status" value="1"/>
</dbReference>
<evidence type="ECO:0000313" key="3">
    <source>
        <dbReference type="EMBL" id="SHL26687.1"/>
    </source>
</evidence>
<comment type="caution">
    <text evidence="2">Once thought to be involved in copper homeostasis, experiments in E.coli have shown this is not the case.</text>
</comment>
<dbReference type="AlphaFoldDB" id="A0A1M6Z8D5"/>
<dbReference type="InterPro" id="IPR036822">
    <property type="entry name" value="CutC-like_dom_sf"/>
</dbReference>
<dbReference type="InterPro" id="IPR005627">
    <property type="entry name" value="CutC-like"/>
</dbReference>
<dbReference type="GO" id="GO:0005737">
    <property type="term" value="C:cytoplasm"/>
    <property type="evidence" value="ECO:0007669"/>
    <property type="project" value="UniProtKB-SubCell"/>
</dbReference>
<name>A0A1M6Z8D5_9FIRM</name>
<evidence type="ECO:0000256" key="2">
    <source>
        <dbReference type="HAMAP-Rule" id="MF_00795"/>
    </source>
</evidence>
<keyword evidence="4" id="KW-1185">Reference proteome</keyword>
<comment type="subcellular location">
    <subcellularLocation>
        <location evidence="2">Cytoplasm</location>
    </subcellularLocation>
</comment>
<evidence type="ECO:0000256" key="1">
    <source>
        <dbReference type="ARBA" id="ARBA00007768"/>
    </source>
</evidence>
<keyword evidence="2" id="KW-0963">Cytoplasm</keyword>
<dbReference type="PANTHER" id="PTHR12598:SF0">
    <property type="entry name" value="COPPER HOMEOSTASIS PROTEIN CUTC HOMOLOG"/>
    <property type="match status" value="1"/>
</dbReference>
<organism evidence="3 4">
    <name type="scientific">Anaerocolumna jejuensis DSM 15929</name>
    <dbReference type="NCBI Taxonomy" id="1121322"/>
    <lineage>
        <taxon>Bacteria</taxon>
        <taxon>Bacillati</taxon>
        <taxon>Bacillota</taxon>
        <taxon>Clostridia</taxon>
        <taxon>Lachnospirales</taxon>
        <taxon>Lachnospiraceae</taxon>
        <taxon>Anaerocolumna</taxon>
    </lineage>
</organism>
<dbReference type="FunFam" id="3.20.20.380:FF:000001">
    <property type="entry name" value="Copper homeostasis protein CutC"/>
    <property type="match status" value="1"/>
</dbReference>
<dbReference type="Pfam" id="PF03932">
    <property type="entry name" value="CutC"/>
    <property type="match status" value="1"/>
</dbReference>
<dbReference type="GO" id="GO:0005507">
    <property type="term" value="F:copper ion binding"/>
    <property type="evidence" value="ECO:0007669"/>
    <property type="project" value="TreeGrafter"/>
</dbReference>
<evidence type="ECO:0000313" key="4">
    <source>
        <dbReference type="Proteomes" id="UP000184386"/>
    </source>
</evidence>
<reference evidence="3 4" key="1">
    <citation type="submission" date="2016-11" db="EMBL/GenBank/DDBJ databases">
        <authorList>
            <person name="Jaros S."/>
            <person name="Januszkiewicz K."/>
            <person name="Wedrychowicz H."/>
        </authorList>
    </citation>
    <scope>NUCLEOTIDE SEQUENCE [LARGE SCALE GENOMIC DNA]</scope>
    <source>
        <strain evidence="3 4">DSM 15929</strain>
    </source>
</reference>
<protein>
    <recommendedName>
        <fullName evidence="2">PF03932 family protein CutC</fullName>
    </recommendedName>
</protein>
<accession>A0A1M6Z8D5</accession>
<sequence length="249" mass="27516">MKNQILECCVDSLESALNAQSGRADRLELCQNLIIGGTTPSQSLFEEVKKHADIKIHVLIRPRYGDFCYSDYEIEMIRRDICIFSELGADGVVIGALNPDGTLNLPAMRMFIEEAAGMSVTLHRAFDMCKEPLDTLEAAIALKINTILTSGHENNCMKGAPMLQKLVQQADGRIDILAGGGVDAEVIKKLYSITGCTSYHMSGKCVLQSKMQYRNPKVNMGLPFLSEYEIYQTDEGKICAARQVLDSLK</sequence>
<dbReference type="Gene3D" id="3.20.20.380">
    <property type="entry name" value="Copper homeostasis (CutC) domain"/>
    <property type="match status" value="1"/>
</dbReference>
<dbReference type="EMBL" id="FRAC01000028">
    <property type="protein sequence ID" value="SHL26687.1"/>
    <property type="molecule type" value="Genomic_DNA"/>
</dbReference>
<gene>
    <name evidence="2" type="primary">cutC</name>
    <name evidence="3" type="ORF">SAMN02745136_04502</name>
</gene>
<dbReference type="STRING" id="1121322.SAMN02745136_04502"/>
<comment type="similarity">
    <text evidence="1 2">Belongs to the CutC family.</text>
</comment>
<dbReference type="Proteomes" id="UP000184386">
    <property type="component" value="Unassembled WGS sequence"/>
</dbReference>